<evidence type="ECO:0000256" key="3">
    <source>
        <dbReference type="ARBA" id="ARBA00022729"/>
    </source>
</evidence>
<feature type="domain" description="TonB C-terminal" evidence="7">
    <location>
        <begin position="596"/>
        <end position="691"/>
    </location>
</feature>
<dbReference type="InterPro" id="IPR000914">
    <property type="entry name" value="SBP_5_dom"/>
</dbReference>
<dbReference type="Gene3D" id="3.40.190.10">
    <property type="entry name" value="Periplasmic binding protein-like II"/>
    <property type="match status" value="1"/>
</dbReference>
<dbReference type="Proteomes" id="UP000051096">
    <property type="component" value="Unassembled WGS sequence"/>
</dbReference>
<comment type="caution">
    <text evidence="8">The sequence shown here is derived from an EMBL/GenBank/DDBJ whole genome shotgun (WGS) entry which is preliminary data.</text>
</comment>
<evidence type="ECO:0000256" key="2">
    <source>
        <dbReference type="ARBA" id="ARBA00022692"/>
    </source>
</evidence>
<dbReference type="SUPFAM" id="SSF53850">
    <property type="entry name" value="Periplasmic binding protein-like II"/>
    <property type="match status" value="1"/>
</dbReference>
<evidence type="ECO:0000256" key="1">
    <source>
        <dbReference type="ARBA" id="ARBA00004167"/>
    </source>
</evidence>
<gene>
    <name evidence="8" type="ORF">AMJ87_01260</name>
</gene>
<dbReference type="NCBIfam" id="TIGR01352">
    <property type="entry name" value="tonB_Cterm"/>
    <property type="match status" value="1"/>
</dbReference>
<dbReference type="PANTHER" id="PTHR30290:SF38">
    <property type="entry name" value="D,D-DIPEPTIDE-BINDING PERIPLASMIC PROTEIN DDPA-RELATED"/>
    <property type="match status" value="1"/>
</dbReference>
<dbReference type="AlphaFoldDB" id="A0A0S8GPN7"/>
<dbReference type="Gene3D" id="3.30.1150.10">
    <property type="match status" value="1"/>
</dbReference>
<dbReference type="Pfam" id="PF03544">
    <property type="entry name" value="TonB_C"/>
    <property type="match status" value="1"/>
</dbReference>
<dbReference type="Pfam" id="PF00496">
    <property type="entry name" value="SBP_bac_5"/>
    <property type="match status" value="1"/>
</dbReference>
<evidence type="ECO:0000256" key="4">
    <source>
        <dbReference type="ARBA" id="ARBA00022989"/>
    </source>
</evidence>
<protein>
    <recommendedName>
        <fullName evidence="7">TonB C-terminal domain-containing protein</fullName>
    </recommendedName>
</protein>
<dbReference type="PROSITE" id="PS51257">
    <property type="entry name" value="PROKAR_LIPOPROTEIN"/>
    <property type="match status" value="1"/>
</dbReference>
<dbReference type="GO" id="GO:1904680">
    <property type="term" value="F:peptide transmembrane transporter activity"/>
    <property type="evidence" value="ECO:0007669"/>
    <property type="project" value="TreeGrafter"/>
</dbReference>
<proteinExistence type="predicted"/>
<dbReference type="PANTHER" id="PTHR30290">
    <property type="entry name" value="PERIPLASMIC BINDING COMPONENT OF ABC TRANSPORTER"/>
    <property type="match status" value="1"/>
</dbReference>
<keyword evidence="5" id="KW-0472">Membrane</keyword>
<keyword evidence="4" id="KW-1133">Transmembrane helix</keyword>
<dbReference type="SUPFAM" id="SSF74653">
    <property type="entry name" value="TolA/TonB C-terminal domain"/>
    <property type="match status" value="1"/>
</dbReference>
<evidence type="ECO:0000313" key="8">
    <source>
        <dbReference type="EMBL" id="KPK73594.1"/>
    </source>
</evidence>
<name>A0A0S8GPN7_UNCW3</name>
<dbReference type="Gene3D" id="3.90.76.10">
    <property type="entry name" value="Dipeptide-binding Protein, Domain 1"/>
    <property type="match status" value="1"/>
</dbReference>
<evidence type="ECO:0000313" key="9">
    <source>
        <dbReference type="Proteomes" id="UP000051096"/>
    </source>
</evidence>
<dbReference type="Gene3D" id="3.10.105.10">
    <property type="entry name" value="Dipeptide-binding Protein, Domain 3"/>
    <property type="match status" value="1"/>
</dbReference>
<evidence type="ECO:0000259" key="7">
    <source>
        <dbReference type="PROSITE" id="PS52015"/>
    </source>
</evidence>
<dbReference type="PROSITE" id="PS52015">
    <property type="entry name" value="TONB_CTD"/>
    <property type="match status" value="1"/>
</dbReference>
<evidence type="ECO:0000256" key="6">
    <source>
        <dbReference type="SAM" id="MobiDB-lite"/>
    </source>
</evidence>
<keyword evidence="2" id="KW-0812">Transmembrane</keyword>
<dbReference type="GO" id="GO:0015833">
    <property type="term" value="P:peptide transport"/>
    <property type="evidence" value="ECO:0007669"/>
    <property type="project" value="TreeGrafter"/>
</dbReference>
<dbReference type="InterPro" id="IPR039424">
    <property type="entry name" value="SBP_5"/>
</dbReference>
<comment type="subcellular location">
    <subcellularLocation>
        <location evidence="1">Membrane</location>
        <topology evidence="1">Single-pass membrane protein</topology>
    </subcellularLocation>
</comment>
<evidence type="ECO:0000256" key="5">
    <source>
        <dbReference type="ARBA" id="ARBA00023136"/>
    </source>
</evidence>
<organism evidence="8 9">
    <name type="scientific">candidate division WOR_3 bacterium SM23_60</name>
    <dbReference type="NCBI Taxonomy" id="1703780"/>
    <lineage>
        <taxon>Bacteria</taxon>
        <taxon>Bacteria division WOR-3</taxon>
    </lineage>
</organism>
<reference evidence="8 9" key="1">
    <citation type="journal article" date="2015" name="Microbiome">
        <title>Genomic resolution of linkages in carbon, nitrogen, and sulfur cycling among widespread estuary sediment bacteria.</title>
        <authorList>
            <person name="Baker B.J."/>
            <person name="Lazar C.S."/>
            <person name="Teske A.P."/>
            <person name="Dick G.J."/>
        </authorList>
    </citation>
    <scope>NUCLEOTIDE SEQUENCE [LARGE SCALE GENOMIC DNA]</scope>
    <source>
        <strain evidence="8">SM23_60</strain>
    </source>
</reference>
<dbReference type="EMBL" id="LJUO01000006">
    <property type="protein sequence ID" value="KPK73594.1"/>
    <property type="molecule type" value="Genomic_DNA"/>
</dbReference>
<dbReference type="InterPro" id="IPR006260">
    <property type="entry name" value="TonB/TolA_C"/>
</dbReference>
<dbReference type="InterPro" id="IPR037682">
    <property type="entry name" value="TonB_C"/>
</dbReference>
<dbReference type="GO" id="GO:0016020">
    <property type="term" value="C:membrane"/>
    <property type="evidence" value="ECO:0007669"/>
    <property type="project" value="UniProtKB-SubCell"/>
</dbReference>
<accession>A0A0S8GPN7</accession>
<sequence length="691" mass="76887">MRTLAALTTIVLFSTLGCAPEDKTFVGEQGGALTIGTTDIPAVLSPLAPSAFGSNDVLDLLFVSLYRYDPQTDEMQPELAASWEFSEDLTSITYYLRDDVTWWDGMPVTAEDVYYTYSMMIDPATQYPDIARLRFIDTVEVLGTHTIRVSFDRVYADVLTDSDIMPVPRHIHEQSPETFGQEPVGNGPYRIEEWVPGSRLVLAANDTYYRGRPPLDEVEIRYYLDATAMLNAFAQGQLDVVLNITPTAARRLSTDENAVVDQRPGNTYTYVGWNLRHEHLADPEIRRALSLAINTRSLLDSIFNGMGTISNGPLPPSSWGHSPDVTALNYDVDAARAILKSKDFKDRNRNGILDKNGRDFVLNIITNSESSDRVALLNAIARDLGELGIYVRARTLRTDAFIRSIMNRDFDGFVMGWSVGEKIDPTVYWYSDEKKGIYNFVSYKNEMVDSLIDQGVAMLNRKKAKDVWHAFQKIVYEDLPYTFLVVPDAISAARRHVKGIEQGLALSSAYTYWISESEREVVTSVPPTVVEEIDTTLVSPLSEELEADTGLESELEILPIVRPEDVLEAAARRETTTVAPILPESVTVMTPPPRPSITTRATPVKRVTPKYPDAARTIGASGRVVIRVLVGVDGRVKETAVLSSFGNPACEAAALAAAEQWEFNPATKDGEPFEQKATIPFDFRPERESNQ</sequence>
<keyword evidence="3" id="KW-0732">Signal</keyword>
<feature type="region of interest" description="Disordered" evidence="6">
    <location>
        <begin position="665"/>
        <end position="691"/>
    </location>
</feature>